<organism evidence="2 3">
    <name type="scientific">Uruburuella testudinis</name>
    <dbReference type="NCBI Taxonomy" id="1282863"/>
    <lineage>
        <taxon>Bacteria</taxon>
        <taxon>Pseudomonadati</taxon>
        <taxon>Pseudomonadota</taxon>
        <taxon>Betaproteobacteria</taxon>
        <taxon>Neisseriales</taxon>
        <taxon>Neisseriaceae</taxon>
        <taxon>Uruburuella</taxon>
    </lineage>
</organism>
<dbReference type="PROSITE" id="PS51257">
    <property type="entry name" value="PROKAR_LIPOPROTEIN"/>
    <property type="match status" value="1"/>
</dbReference>
<dbReference type="RefSeq" id="WP_244786927.1">
    <property type="nucleotide sequence ID" value="NZ_CP091508.1"/>
</dbReference>
<name>A0ABY4DUX3_9NEIS</name>
<dbReference type="EMBL" id="CP091508">
    <property type="protein sequence ID" value="UOO82835.1"/>
    <property type="molecule type" value="Genomic_DNA"/>
</dbReference>
<evidence type="ECO:0000313" key="3">
    <source>
        <dbReference type="Proteomes" id="UP000829817"/>
    </source>
</evidence>
<proteinExistence type="predicted"/>
<protein>
    <submittedName>
        <fullName evidence="2">Prokaryotic membrane lipolipid attachment site family protein</fullName>
    </submittedName>
</protein>
<evidence type="ECO:0000256" key="1">
    <source>
        <dbReference type="SAM" id="SignalP"/>
    </source>
</evidence>
<reference evidence="2 3" key="1">
    <citation type="journal article" date="2022" name="Res Sq">
        <title>Evolution of multicellular longitudinally dividing oral cavity symbionts (Neisseriaceae).</title>
        <authorList>
            <person name="Nyongesa S."/>
            <person name="Weber P."/>
            <person name="Bernet E."/>
            <person name="Pullido F."/>
            <person name="Nieckarz M."/>
            <person name="Delaby M."/>
            <person name="Nieves C."/>
            <person name="Viehboeck T."/>
            <person name="Krause N."/>
            <person name="Rivera-Millot A."/>
            <person name="Nakamura A."/>
            <person name="Vischer N."/>
            <person name="VanNieuwenhze M."/>
            <person name="Brun Y."/>
            <person name="Cava F."/>
            <person name="Bulgheresi S."/>
            <person name="Veyrier F."/>
        </authorList>
    </citation>
    <scope>NUCLEOTIDE SEQUENCE [LARGE SCALE GENOMIC DNA]</scope>
    <source>
        <strain evidence="2 3">CCUG 63373m</strain>
    </source>
</reference>
<sequence length="161" mass="18459">MKKHLPLLFALAALSGCSSIYLPTLKEVPVRPTNTTVDTSKDTYRLASRHWTDVSKIRDEATRLSYQVSQGQITKVQAAQYLNRYRIQLVGRNAVDDSMYEVYLRSAVDSQRGEINTAQSKLYIQNALKGWQQRWPSMRSKPSNPAFTNFLMEVMNMKPLQ</sequence>
<feature type="signal peptide" evidence="1">
    <location>
        <begin position="1"/>
        <end position="20"/>
    </location>
</feature>
<feature type="chain" id="PRO_5047508430" evidence="1">
    <location>
        <begin position="21"/>
        <end position="161"/>
    </location>
</feature>
<keyword evidence="3" id="KW-1185">Reference proteome</keyword>
<evidence type="ECO:0000313" key="2">
    <source>
        <dbReference type="EMBL" id="UOO82835.1"/>
    </source>
</evidence>
<dbReference type="Proteomes" id="UP000829817">
    <property type="component" value="Chromosome"/>
</dbReference>
<gene>
    <name evidence="2" type="ORF">LVJ83_05080</name>
</gene>
<keyword evidence="1" id="KW-0732">Signal</keyword>
<accession>A0ABY4DUX3</accession>